<evidence type="ECO:0000313" key="3">
    <source>
        <dbReference type="Proteomes" id="UP000054217"/>
    </source>
</evidence>
<dbReference type="Proteomes" id="UP000054217">
    <property type="component" value="Unassembled WGS sequence"/>
</dbReference>
<gene>
    <name evidence="2" type="ORF">M404DRAFT_32591</name>
</gene>
<dbReference type="OrthoDB" id="3269273at2759"/>
<feature type="region of interest" description="Disordered" evidence="1">
    <location>
        <begin position="1"/>
        <end position="51"/>
    </location>
</feature>
<proteinExistence type="predicted"/>
<feature type="compositionally biased region" description="Low complexity" evidence="1">
    <location>
        <begin position="11"/>
        <end position="51"/>
    </location>
</feature>
<evidence type="ECO:0000313" key="2">
    <source>
        <dbReference type="EMBL" id="KIN97130.1"/>
    </source>
</evidence>
<dbReference type="AlphaFoldDB" id="A0A0C3NNB8"/>
<feature type="region of interest" description="Disordered" evidence="1">
    <location>
        <begin position="258"/>
        <end position="295"/>
    </location>
</feature>
<name>A0A0C3NNB8_PISTI</name>
<feature type="compositionally biased region" description="Acidic residues" evidence="1">
    <location>
        <begin position="258"/>
        <end position="272"/>
    </location>
</feature>
<protein>
    <submittedName>
        <fullName evidence="2">Uncharacterized protein</fullName>
    </submittedName>
</protein>
<dbReference type="EMBL" id="KN832034">
    <property type="protein sequence ID" value="KIN97130.1"/>
    <property type="molecule type" value="Genomic_DNA"/>
</dbReference>
<sequence length="317" mass="35508">MSFNFSNIGNSPSTQSSSHSFATPSTTPFTHTLSTTPHLPPAQNNPNINPALLDEDVIPARFIDALANQFSFGDSEQDLQHNLHGFAKAAIFSLIKENRAMTNAHRNTQQLLADLQIRLKNTFTLSHEQKANVHIVAGDIIFEASRITFMTIHFDVESKVQQSQKELQFTNIYGNPAREKILMAYIKQQCSSVRNSFRELLRDSVIGDGTCTLSDFVFESAQRYKIGGPTSGLTPACTARLAILHHFAYENPELLDREEDVEDDSPPMEDDPGSWHHSAQEPQRKKRKCGGRVPRGEDFWSQVEKWFDALSSTGFPG</sequence>
<reference evidence="3" key="2">
    <citation type="submission" date="2015-01" db="EMBL/GenBank/DDBJ databases">
        <title>Evolutionary Origins and Diversification of the Mycorrhizal Mutualists.</title>
        <authorList>
            <consortium name="DOE Joint Genome Institute"/>
            <consortium name="Mycorrhizal Genomics Consortium"/>
            <person name="Kohler A."/>
            <person name="Kuo A."/>
            <person name="Nagy L.G."/>
            <person name="Floudas D."/>
            <person name="Copeland A."/>
            <person name="Barry K.W."/>
            <person name="Cichocki N."/>
            <person name="Veneault-Fourrey C."/>
            <person name="LaButti K."/>
            <person name="Lindquist E.A."/>
            <person name="Lipzen A."/>
            <person name="Lundell T."/>
            <person name="Morin E."/>
            <person name="Murat C."/>
            <person name="Riley R."/>
            <person name="Ohm R."/>
            <person name="Sun H."/>
            <person name="Tunlid A."/>
            <person name="Henrissat B."/>
            <person name="Grigoriev I.V."/>
            <person name="Hibbett D.S."/>
            <person name="Martin F."/>
        </authorList>
    </citation>
    <scope>NUCLEOTIDE SEQUENCE [LARGE SCALE GENOMIC DNA]</scope>
    <source>
        <strain evidence="3">Marx 270</strain>
    </source>
</reference>
<organism evidence="2 3">
    <name type="scientific">Pisolithus tinctorius Marx 270</name>
    <dbReference type="NCBI Taxonomy" id="870435"/>
    <lineage>
        <taxon>Eukaryota</taxon>
        <taxon>Fungi</taxon>
        <taxon>Dikarya</taxon>
        <taxon>Basidiomycota</taxon>
        <taxon>Agaricomycotina</taxon>
        <taxon>Agaricomycetes</taxon>
        <taxon>Agaricomycetidae</taxon>
        <taxon>Boletales</taxon>
        <taxon>Sclerodermatineae</taxon>
        <taxon>Pisolithaceae</taxon>
        <taxon>Pisolithus</taxon>
    </lineage>
</organism>
<dbReference type="HOGENOM" id="CLU_049769_0_0_1"/>
<dbReference type="InParanoid" id="A0A0C3NNB8"/>
<dbReference type="STRING" id="870435.A0A0C3NNB8"/>
<accession>A0A0C3NNB8</accession>
<keyword evidence="3" id="KW-1185">Reference proteome</keyword>
<evidence type="ECO:0000256" key="1">
    <source>
        <dbReference type="SAM" id="MobiDB-lite"/>
    </source>
</evidence>
<feature type="compositionally biased region" description="Polar residues" evidence="1">
    <location>
        <begin position="1"/>
        <end position="10"/>
    </location>
</feature>
<reference evidence="2 3" key="1">
    <citation type="submission" date="2014-04" db="EMBL/GenBank/DDBJ databases">
        <authorList>
            <consortium name="DOE Joint Genome Institute"/>
            <person name="Kuo A."/>
            <person name="Kohler A."/>
            <person name="Costa M.D."/>
            <person name="Nagy L.G."/>
            <person name="Floudas D."/>
            <person name="Copeland A."/>
            <person name="Barry K.W."/>
            <person name="Cichocki N."/>
            <person name="Veneault-Fourrey C."/>
            <person name="LaButti K."/>
            <person name="Lindquist E.A."/>
            <person name="Lipzen A."/>
            <person name="Lundell T."/>
            <person name="Morin E."/>
            <person name="Murat C."/>
            <person name="Sun H."/>
            <person name="Tunlid A."/>
            <person name="Henrissat B."/>
            <person name="Grigoriev I.V."/>
            <person name="Hibbett D.S."/>
            <person name="Martin F."/>
            <person name="Nordberg H.P."/>
            <person name="Cantor M.N."/>
            <person name="Hua S.X."/>
        </authorList>
    </citation>
    <scope>NUCLEOTIDE SEQUENCE [LARGE SCALE GENOMIC DNA]</scope>
    <source>
        <strain evidence="2 3">Marx 270</strain>
    </source>
</reference>